<dbReference type="KEGG" id="rsz:108821397"/>
<dbReference type="InterPro" id="IPR044797">
    <property type="entry name" value="At4g06598-like"/>
</dbReference>
<dbReference type="AlphaFoldDB" id="A0A6J0KSC4"/>
<feature type="region of interest" description="Disordered" evidence="1">
    <location>
        <begin position="1"/>
        <end position="41"/>
    </location>
</feature>
<gene>
    <name evidence="3" type="primary">LOC108821397</name>
</gene>
<feature type="compositionally biased region" description="Polar residues" evidence="1">
    <location>
        <begin position="292"/>
        <end position="305"/>
    </location>
</feature>
<reference evidence="3" key="2">
    <citation type="submission" date="2025-08" db="UniProtKB">
        <authorList>
            <consortium name="RefSeq"/>
        </authorList>
    </citation>
    <scope>IDENTIFICATION</scope>
    <source>
        <tissue evidence="3">Leaf</tissue>
    </source>
</reference>
<dbReference type="Proteomes" id="UP000504610">
    <property type="component" value="Chromosome 8"/>
</dbReference>
<dbReference type="PANTHER" id="PTHR46835:SF2">
    <property type="entry name" value="BZIP TRANSCRIPTION FACTOR"/>
    <property type="match status" value="1"/>
</dbReference>
<organism evidence="2 3">
    <name type="scientific">Raphanus sativus</name>
    <name type="common">Radish</name>
    <name type="synonym">Raphanus raphanistrum var. sativus</name>
    <dbReference type="NCBI Taxonomy" id="3726"/>
    <lineage>
        <taxon>Eukaryota</taxon>
        <taxon>Viridiplantae</taxon>
        <taxon>Streptophyta</taxon>
        <taxon>Embryophyta</taxon>
        <taxon>Tracheophyta</taxon>
        <taxon>Spermatophyta</taxon>
        <taxon>Magnoliopsida</taxon>
        <taxon>eudicotyledons</taxon>
        <taxon>Gunneridae</taxon>
        <taxon>Pentapetalae</taxon>
        <taxon>rosids</taxon>
        <taxon>malvids</taxon>
        <taxon>Brassicales</taxon>
        <taxon>Brassicaceae</taxon>
        <taxon>Brassiceae</taxon>
        <taxon>Raphanus</taxon>
    </lineage>
</organism>
<accession>A0A6J0KSC4</accession>
<feature type="compositionally biased region" description="Polar residues" evidence="1">
    <location>
        <begin position="1"/>
        <end position="34"/>
    </location>
</feature>
<keyword evidence="2" id="KW-1185">Reference proteome</keyword>
<reference evidence="2" key="1">
    <citation type="journal article" date="2019" name="Database">
        <title>The radish genome database (RadishGD): an integrated information resource for radish genomics.</title>
        <authorList>
            <person name="Yu H.J."/>
            <person name="Baek S."/>
            <person name="Lee Y.J."/>
            <person name="Cho A."/>
            <person name="Mun J.H."/>
        </authorList>
    </citation>
    <scope>NUCLEOTIDE SEQUENCE [LARGE SCALE GENOMIC DNA]</scope>
    <source>
        <strain evidence="2">cv. WK10039</strain>
    </source>
</reference>
<dbReference type="GeneID" id="108821397"/>
<feature type="compositionally biased region" description="Low complexity" evidence="1">
    <location>
        <begin position="277"/>
        <end position="291"/>
    </location>
</feature>
<feature type="region of interest" description="Disordered" evidence="1">
    <location>
        <begin position="273"/>
        <end position="313"/>
    </location>
</feature>
<name>A0A6J0KSC4_RAPSA</name>
<protein>
    <submittedName>
        <fullName evidence="3">Uncharacterized protein At4g06598</fullName>
    </submittedName>
</protein>
<dbReference type="PANTHER" id="PTHR46835">
    <property type="entry name" value="BASIC-LEUCINE ZIPPER (BZIP) TRANSCRIPTION FACTOR FAMILY PROTEIN-RELATED"/>
    <property type="match status" value="1"/>
</dbReference>
<evidence type="ECO:0000313" key="3">
    <source>
        <dbReference type="RefSeq" id="XP_018449939.2"/>
    </source>
</evidence>
<evidence type="ECO:0000256" key="1">
    <source>
        <dbReference type="SAM" id="MobiDB-lite"/>
    </source>
</evidence>
<dbReference type="RefSeq" id="XP_018449939.2">
    <property type="nucleotide sequence ID" value="XM_018594437.2"/>
</dbReference>
<evidence type="ECO:0000313" key="2">
    <source>
        <dbReference type="Proteomes" id="UP000504610"/>
    </source>
</evidence>
<sequence>MEGSSSLSNAGNFGSIGRQSQASPNNRDNSISPPSNMHHHHSASLNNLLIDEQPAWLDDLLSEPASPKINKGHRRSASDTSAYLNSSLMPFREDDLLNSHFSGPSWLVQNINQHDDLWHPNSYDNHSKLGWEFSNKTGTNLQTHVSWGAVNRAGTSASKSAEIQASKMKEGSLTKPDGPGSKIDSKRIKHQNAHRARLRRLEYISDLERTIQVLQAQGCEMSSAIHYLDQQLVMLGMENRALKQRLDSLAEIQKLKHVEQQFLEREIGNLKFRKHQQQPQPQQNQKQTQQNRYNNYRPPTTQEPESQFAALAI</sequence>
<proteinExistence type="predicted"/>
<feature type="region of interest" description="Disordered" evidence="1">
    <location>
        <begin position="158"/>
        <end position="186"/>
    </location>
</feature>
<dbReference type="OrthoDB" id="1878267at2759"/>